<evidence type="ECO:0000313" key="2">
    <source>
        <dbReference type="Proteomes" id="UP001151760"/>
    </source>
</evidence>
<organism evidence="1 2">
    <name type="scientific">Tanacetum coccineum</name>
    <dbReference type="NCBI Taxonomy" id="301880"/>
    <lineage>
        <taxon>Eukaryota</taxon>
        <taxon>Viridiplantae</taxon>
        <taxon>Streptophyta</taxon>
        <taxon>Embryophyta</taxon>
        <taxon>Tracheophyta</taxon>
        <taxon>Spermatophyta</taxon>
        <taxon>Magnoliopsida</taxon>
        <taxon>eudicotyledons</taxon>
        <taxon>Gunneridae</taxon>
        <taxon>Pentapetalae</taxon>
        <taxon>asterids</taxon>
        <taxon>campanulids</taxon>
        <taxon>Asterales</taxon>
        <taxon>Asteraceae</taxon>
        <taxon>Asteroideae</taxon>
        <taxon>Anthemideae</taxon>
        <taxon>Anthemidinae</taxon>
        <taxon>Tanacetum</taxon>
    </lineage>
</organism>
<accession>A0ABQ5F3W8</accession>
<evidence type="ECO:0008006" key="3">
    <source>
        <dbReference type="Google" id="ProtNLM"/>
    </source>
</evidence>
<evidence type="ECO:0000313" key="1">
    <source>
        <dbReference type="EMBL" id="GJT57875.1"/>
    </source>
</evidence>
<name>A0ABQ5F3W8_9ASTR</name>
<sequence length="257" mass="28950">MIPNPANDQEEILEALSKMIEGNKKQYIADVKVMNYLLQAIPNDIYNLVDACYGGNGNNNARRQNRKQVFNAVTGNDERNQIVQRVPRTESTLGHANVQCYNCNEKADDNAETVPSYDAKAVSEVNASSKVHEQNPERLKKAIAAQPKMYDGEKLHSAKLIFDSPDSEETLEDAEESQLKMRNKMVQINYAKLNALYEIFVPQQDFFVEQPYFLIPSTSTNGSESKEVTSDLPLPKMPKEIKLLKMFDKMGVAINGL</sequence>
<comment type="caution">
    <text evidence="1">The sequence shown here is derived from an EMBL/GenBank/DDBJ whole genome shotgun (WGS) entry which is preliminary data.</text>
</comment>
<keyword evidence="2" id="KW-1185">Reference proteome</keyword>
<reference evidence="1" key="2">
    <citation type="submission" date="2022-01" db="EMBL/GenBank/DDBJ databases">
        <authorList>
            <person name="Yamashiro T."/>
            <person name="Shiraishi A."/>
            <person name="Satake H."/>
            <person name="Nakayama K."/>
        </authorList>
    </citation>
    <scope>NUCLEOTIDE SEQUENCE</scope>
</reference>
<dbReference type="EMBL" id="BQNB010016969">
    <property type="protein sequence ID" value="GJT57875.1"/>
    <property type="molecule type" value="Genomic_DNA"/>
</dbReference>
<reference evidence="1" key="1">
    <citation type="journal article" date="2022" name="Int. J. Mol. Sci.">
        <title>Draft Genome of Tanacetum Coccineum: Genomic Comparison of Closely Related Tanacetum-Family Plants.</title>
        <authorList>
            <person name="Yamashiro T."/>
            <person name="Shiraishi A."/>
            <person name="Nakayama K."/>
            <person name="Satake H."/>
        </authorList>
    </citation>
    <scope>NUCLEOTIDE SEQUENCE</scope>
</reference>
<gene>
    <name evidence="1" type="ORF">Tco_0992929</name>
</gene>
<proteinExistence type="predicted"/>
<protein>
    <recommendedName>
        <fullName evidence="3">Gag-Pol polyprotein</fullName>
    </recommendedName>
</protein>
<dbReference type="Proteomes" id="UP001151760">
    <property type="component" value="Unassembled WGS sequence"/>
</dbReference>